<dbReference type="GO" id="GO:0046872">
    <property type="term" value="F:metal ion binding"/>
    <property type="evidence" value="ECO:0007669"/>
    <property type="project" value="UniProtKB-KW"/>
</dbReference>
<sequence>MCAEIPAMGPDLAIARAAAARWRKRAAEREQTRKTLDHQPAGHFTPVDSVDRLAKRAGRLQQWAAAIRALPPAAILGLPAAPPPTGGAADTREIDMVAPALSLRALAAERIIGETSDLLSVEFLEIGVAAARAVGLITTRGAPNGTGFLVAPDVVLTNNHVLPDVRTARASALEMDFETNRHGPRKEVQSFELDPDGFFLTDAPLDFTLVRVRPTSDGGQALSDYGFLPLIAAEGKIAVGEPLNIIQHPGGRVKQAALRNNRLLDLPPSNEADALNPDAVFHYETDTEKGSSGSPVFNDQWEVVALHHTGVPKTDASGAMIDADGRVVPDSQPERIVWIGNEGIRISRLYQYVFTFTFADPAMASVRDALIALWTDAGRPGWARTAAEAETIVHPPAALADPPPAAPAIIPLAEERGAAIAPDPADPAYARRPGFRSDFLGLPTPLPRLVDDSRGPLATFGEGVSELRYHHYSVLMNARRRLAYVAAVNIDHRAPFDVQRGTDRWFFDPRLPKRLQAGGDYYAANPLDRGHLVRRDDAAWGYTQAEAQLANDDTFHWTNCSPQHEVFNQSAKASGKGLLLWGNLENAVVDLAKATNGRLCVYNGPLFTEDDRPYRQDFFVPGAFWKLIALIDGQSRPRALAFRLSQAAQIADLPAEAFAPAELAAFTPVQIPVATLGALTGLDFGALAQWDPLAAGSDGVSKETLSPPRSIILTREADIVF</sequence>
<dbReference type="Pfam" id="PF13365">
    <property type="entry name" value="Trypsin_2"/>
    <property type="match status" value="1"/>
</dbReference>
<feature type="domain" description="DNA/RNA non-specific endonuclease/pyrophosphatase/phosphodiesterase" evidence="4">
    <location>
        <begin position="468"/>
        <end position="691"/>
    </location>
</feature>
<dbReference type="KEGG" id="rru:Rru_A2291"/>
<dbReference type="PATRIC" id="fig|269796.9.peg.2388"/>
<keyword evidence="5" id="KW-0540">Nuclease</keyword>
<dbReference type="RefSeq" id="WP_011389946.1">
    <property type="nucleotide sequence ID" value="NC_007643.1"/>
</dbReference>
<dbReference type="eggNOG" id="COG3591">
    <property type="taxonomic scope" value="Bacteria"/>
</dbReference>
<organism evidence="5 6">
    <name type="scientific">Rhodospirillum rubrum (strain ATCC 11170 / ATH 1.1.1 / DSM 467 / LMG 4362 / NCIMB 8255 / S1)</name>
    <dbReference type="NCBI Taxonomy" id="269796"/>
    <lineage>
        <taxon>Bacteria</taxon>
        <taxon>Pseudomonadati</taxon>
        <taxon>Pseudomonadota</taxon>
        <taxon>Alphaproteobacteria</taxon>
        <taxon>Rhodospirillales</taxon>
        <taxon>Rhodospirillaceae</taxon>
        <taxon>Rhodospirillum</taxon>
    </lineage>
</organism>
<dbReference type="GO" id="GO:0004519">
    <property type="term" value="F:endonuclease activity"/>
    <property type="evidence" value="ECO:0007669"/>
    <property type="project" value="UniProtKB-KW"/>
</dbReference>
<evidence type="ECO:0000256" key="2">
    <source>
        <dbReference type="PIRSR" id="PIRSR640255-2"/>
    </source>
</evidence>
<dbReference type="Gene3D" id="2.40.10.10">
    <property type="entry name" value="Trypsin-like serine proteases"/>
    <property type="match status" value="2"/>
</dbReference>
<dbReference type="CDD" id="cd00091">
    <property type="entry name" value="NUC"/>
    <property type="match status" value="1"/>
</dbReference>
<evidence type="ECO:0000313" key="6">
    <source>
        <dbReference type="Proteomes" id="UP000001929"/>
    </source>
</evidence>
<proteinExistence type="predicted"/>
<name>Q2RS04_RHORT</name>
<protein>
    <submittedName>
        <fullName evidence="5">DNA/RNA non-specific endonuclease</fullName>
    </submittedName>
</protein>
<dbReference type="EnsemblBacteria" id="ABC23091">
    <property type="protein sequence ID" value="ABC23091"/>
    <property type="gene ID" value="Rru_A2291"/>
</dbReference>
<dbReference type="Gene3D" id="3.40.570.10">
    <property type="entry name" value="Extracellular Endonuclease, subunit A"/>
    <property type="match status" value="1"/>
</dbReference>
<dbReference type="SMART" id="SM00477">
    <property type="entry name" value="NUC"/>
    <property type="match status" value="1"/>
</dbReference>
<dbReference type="GO" id="GO:0003676">
    <property type="term" value="F:nucleic acid binding"/>
    <property type="evidence" value="ECO:0007669"/>
    <property type="project" value="InterPro"/>
</dbReference>
<evidence type="ECO:0000313" key="5">
    <source>
        <dbReference type="EMBL" id="ABC23091.1"/>
    </source>
</evidence>
<evidence type="ECO:0000259" key="3">
    <source>
        <dbReference type="SMART" id="SM00477"/>
    </source>
</evidence>
<dbReference type="eggNOG" id="COG1864">
    <property type="taxonomic scope" value="Bacteria"/>
</dbReference>
<dbReference type="SUPFAM" id="SSF54060">
    <property type="entry name" value="His-Me finger endonucleases"/>
    <property type="match status" value="1"/>
</dbReference>
<dbReference type="InterPro" id="IPR043504">
    <property type="entry name" value="Peptidase_S1_PA_chymotrypsin"/>
</dbReference>
<keyword evidence="5" id="KW-0378">Hydrolase</keyword>
<reference evidence="5 6" key="1">
    <citation type="journal article" date="2011" name="Stand. Genomic Sci.">
        <title>Complete genome sequence of Rhodospirillum rubrum type strain (S1).</title>
        <authorList>
            <person name="Munk A.C."/>
            <person name="Copeland A."/>
            <person name="Lucas S."/>
            <person name="Lapidus A."/>
            <person name="Del Rio T.G."/>
            <person name="Barry K."/>
            <person name="Detter J.C."/>
            <person name="Hammon N."/>
            <person name="Israni S."/>
            <person name="Pitluck S."/>
            <person name="Brettin T."/>
            <person name="Bruce D."/>
            <person name="Han C."/>
            <person name="Tapia R."/>
            <person name="Gilna P."/>
            <person name="Schmutz J."/>
            <person name="Larimer F."/>
            <person name="Land M."/>
            <person name="Kyrpides N.C."/>
            <person name="Mavromatis K."/>
            <person name="Richardson P."/>
            <person name="Rohde M."/>
            <person name="Goker M."/>
            <person name="Klenk H.P."/>
            <person name="Zhang Y."/>
            <person name="Roberts G.P."/>
            <person name="Reslewic S."/>
            <person name="Schwartz D.C."/>
        </authorList>
    </citation>
    <scope>NUCLEOTIDE SEQUENCE [LARGE SCALE GENOMIC DNA]</scope>
    <source>
        <strain evidence="6">ATCC 11170 / ATH 1.1.1 / DSM 467 / LMG 4362 / NCIMB 8255 / S1</strain>
    </source>
</reference>
<dbReference type="EMBL" id="CP000230">
    <property type="protein sequence ID" value="ABC23091.1"/>
    <property type="molecule type" value="Genomic_DNA"/>
</dbReference>
<dbReference type="InterPro" id="IPR044925">
    <property type="entry name" value="His-Me_finger_sf"/>
</dbReference>
<dbReference type="Proteomes" id="UP000001929">
    <property type="component" value="Chromosome"/>
</dbReference>
<dbReference type="InterPro" id="IPR044929">
    <property type="entry name" value="DNA/RNA_non-sp_Endonuclease_sf"/>
</dbReference>
<dbReference type="SUPFAM" id="SSF50494">
    <property type="entry name" value="Trypsin-like serine proteases"/>
    <property type="match status" value="1"/>
</dbReference>
<feature type="binding site" evidence="2">
    <location>
        <position position="568"/>
    </location>
    <ligand>
        <name>Mg(2+)</name>
        <dbReference type="ChEBI" id="CHEBI:18420"/>
        <note>catalytic</note>
    </ligand>
</feature>
<keyword evidence="5" id="KW-0255">Endonuclease</keyword>
<feature type="active site" description="Proton acceptor" evidence="1">
    <location>
        <position position="531"/>
    </location>
</feature>
<dbReference type="InterPro" id="IPR009003">
    <property type="entry name" value="Peptidase_S1_PA"/>
</dbReference>
<keyword evidence="2" id="KW-0479">Metal-binding</keyword>
<gene>
    <name evidence="5" type="ordered locus">Rru_A2291</name>
</gene>
<keyword evidence="6" id="KW-1185">Reference proteome</keyword>
<dbReference type="AlphaFoldDB" id="Q2RS04"/>
<dbReference type="InterPro" id="IPR001604">
    <property type="entry name" value="Endo_G_ENPP1-like_dom"/>
</dbReference>
<dbReference type="PANTHER" id="PTHR13966">
    <property type="entry name" value="ENDONUCLEASE RELATED"/>
    <property type="match status" value="1"/>
</dbReference>
<evidence type="ECO:0000256" key="1">
    <source>
        <dbReference type="PIRSR" id="PIRSR640255-1"/>
    </source>
</evidence>
<dbReference type="InterPro" id="IPR020821">
    <property type="entry name" value="ENPP1-3/EXOG-like_nuc-like"/>
</dbReference>
<dbReference type="PANTHER" id="PTHR13966:SF5">
    <property type="entry name" value="ENDONUCLEASE G, MITOCHONDRIAL"/>
    <property type="match status" value="1"/>
</dbReference>
<dbReference type="GO" id="GO:0016787">
    <property type="term" value="F:hydrolase activity"/>
    <property type="evidence" value="ECO:0007669"/>
    <property type="project" value="InterPro"/>
</dbReference>
<dbReference type="InterPro" id="IPR040255">
    <property type="entry name" value="Non-specific_endonuclease"/>
</dbReference>
<dbReference type="SMART" id="SM00892">
    <property type="entry name" value="Endonuclease_NS"/>
    <property type="match status" value="1"/>
</dbReference>
<dbReference type="STRING" id="269796.Rru_A2291"/>
<feature type="domain" description="ENPP1-3/EXOG-like endonuclease/phosphodiesterase" evidence="3">
    <location>
        <begin position="469"/>
        <end position="691"/>
    </location>
</feature>
<evidence type="ECO:0000259" key="4">
    <source>
        <dbReference type="SMART" id="SM00892"/>
    </source>
</evidence>
<dbReference type="HOGENOM" id="CLU_016161_0_0_5"/>
<accession>Q2RS04</accession>
<dbReference type="Pfam" id="PF01223">
    <property type="entry name" value="Endonuclease_NS"/>
    <property type="match status" value="1"/>
</dbReference>